<dbReference type="Gene3D" id="3.30.70.100">
    <property type="match status" value="1"/>
</dbReference>
<dbReference type="Proteomes" id="UP000294299">
    <property type="component" value="Chromosome NFRAN"/>
</dbReference>
<keyword evidence="3" id="KW-1185">Reference proteome</keyword>
<sequence length="98" mass="11289">MMIIVLGKFPAVYQGKEEEFEKWFNWSNQLLKGTPGLISRRLVKDRTGNYFAIVEFDSFDAFKAMHSSDVHKLIHKKASLLLNGMPKPEIFEVINTIS</sequence>
<reference evidence="2 3" key="1">
    <citation type="submission" date="2019-02" db="EMBL/GenBank/DDBJ databases">
        <authorList>
            <person name="Lehtovirta-Morley E L."/>
        </authorList>
    </citation>
    <scope>NUCLEOTIDE SEQUENCE [LARGE SCALE GENOMIC DNA]</scope>
    <source>
        <strain evidence="2">NFRAN1</strain>
    </source>
</reference>
<proteinExistence type="predicted"/>
<accession>A0A484ICA6</accession>
<dbReference type="InterPro" id="IPR007138">
    <property type="entry name" value="ABM_dom"/>
</dbReference>
<evidence type="ECO:0000313" key="3">
    <source>
        <dbReference type="Proteomes" id="UP000294299"/>
    </source>
</evidence>
<feature type="domain" description="ABM" evidence="1">
    <location>
        <begin position="2"/>
        <end position="76"/>
    </location>
</feature>
<dbReference type="GO" id="GO:0004392">
    <property type="term" value="F:heme oxygenase (decyclizing) activity"/>
    <property type="evidence" value="ECO:0007669"/>
    <property type="project" value="UniProtKB-EC"/>
</dbReference>
<protein>
    <submittedName>
        <fullName evidence="2">Heme-degrading monooxygenase HmoB</fullName>
        <ecNumber evidence="2">1.14.14.18</ecNumber>
    </submittedName>
</protein>
<dbReference type="GeneID" id="39421318"/>
<dbReference type="Pfam" id="PF03992">
    <property type="entry name" value="ABM"/>
    <property type="match status" value="1"/>
</dbReference>
<dbReference type="KEGG" id="nfn:NFRAN_2033"/>
<gene>
    <name evidence="2" type="primary">mhuD</name>
    <name evidence="2" type="ORF">NFRAN_2033</name>
</gene>
<dbReference type="EMBL" id="LR216287">
    <property type="protein sequence ID" value="VFJ14355.1"/>
    <property type="molecule type" value="Genomic_DNA"/>
</dbReference>
<evidence type="ECO:0000259" key="1">
    <source>
        <dbReference type="Pfam" id="PF03992"/>
    </source>
</evidence>
<dbReference type="SUPFAM" id="SSF54909">
    <property type="entry name" value="Dimeric alpha+beta barrel"/>
    <property type="match status" value="1"/>
</dbReference>
<dbReference type="AlphaFoldDB" id="A0A484ICA6"/>
<evidence type="ECO:0000313" key="2">
    <source>
        <dbReference type="EMBL" id="VFJ14355.1"/>
    </source>
</evidence>
<dbReference type="InterPro" id="IPR011008">
    <property type="entry name" value="Dimeric_a/b-barrel"/>
</dbReference>
<keyword evidence="2" id="KW-0503">Monooxygenase</keyword>
<organism evidence="2 3">
    <name type="scientific">Candidatus Nitrosocosmicus franklandianus</name>
    <dbReference type="NCBI Taxonomy" id="1798806"/>
    <lineage>
        <taxon>Archaea</taxon>
        <taxon>Nitrososphaerota</taxon>
        <taxon>Nitrososphaeria</taxon>
        <taxon>Nitrososphaerales</taxon>
        <taxon>Nitrososphaeraceae</taxon>
        <taxon>Candidatus Nitrosocosmicus</taxon>
    </lineage>
</organism>
<dbReference type="OrthoDB" id="104933at2157"/>
<keyword evidence="2" id="KW-0560">Oxidoreductase</keyword>
<dbReference type="EC" id="1.14.14.18" evidence="2"/>
<name>A0A484ICA6_9ARCH</name>
<dbReference type="RefSeq" id="WP_134484589.1">
    <property type="nucleotide sequence ID" value="NZ_LR216287.1"/>
</dbReference>